<evidence type="ECO:0000313" key="4">
    <source>
        <dbReference type="Proteomes" id="UP000292858"/>
    </source>
</evidence>
<dbReference type="OrthoDB" id="9776685at2"/>
<dbReference type="EMBL" id="SIJL01000002">
    <property type="protein sequence ID" value="TBH21337.1"/>
    <property type="molecule type" value="Genomic_DNA"/>
</dbReference>
<evidence type="ECO:0000256" key="1">
    <source>
        <dbReference type="ARBA" id="ARBA00022801"/>
    </source>
</evidence>
<keyword evidence="1" id="KW-0378">Hydrolase</keyword>
<dbReference type="PANTHER" id="PTHR22946:SF9">
    <property type="entry name" value="POLYKETIDE TRANSFERASE AF380"/>
    <property type="match status" value="1"/>
</dbReference>
<dbReference type="Gene3D" id="3.40.50.1820">
    <property type="entry name" value="alpha/beta hydrolase"/>
    <property type="match status" value="1"/>
</dbReference>
<protein>
    <recommendedName>
        <fullName evidence="2">Xaa-Pro dipeptidyl-peptidase-like domain-containing protein</fullName>
    </recommendedName>
</protein>
<dbReference type="InterPro" id="IPR000383">
    <property type="entry name" value="Xaa-Pro-like_dom"/>
</dbReference>
<dbReference type="Pfam" id="PF02129">
    <property type="entry name" value="Peptidase_S15"/>
    <property type="match status" value="1"/>
</dbReference>
<name>A0A4Q9B6K9_9DEIN</name>
<dbReference type="PROSITE" id="PS51257">
    <property type="entry name" value="PROKAR_LIPOPROTEIN"/>
    <property type="match status" value="1"/>
</dbReference>
<feature type="domain" description="Xaa-Pro dipeptidyl-peptidase-like" evidence="2">
    <location>
        <begin position="58"/>
        <end position="226"/>
    </location>
</feature>
<dbReference type="Proteomes" id="UP000292858">
    <property type="component" value="Unassembled WGS sequence"/>
</dbReference>
<dbReference type="InterPro" id="IPR029058">
    <property type="entry name" value="AB_hydrolase_fold"/>
</dbReference>
<dbReference type="InterPro" id="IPR050261">
    <property type="entry name" value="FrsA_esterase"/>
</dbReference>
<organism evidence="3 4">
    <name type="scientific">Thermus thermamylovorans</name>
    <dbReference type="NCBI Taxonomy" id="2509362"/>
    <lineage>
        <taxon>Bacteria</taxon>
        <taxon>Thermotogati</taxon>
        <taxon>Deinococcota</taxon>
        <taxon>Deinococci</taxon>
        <taxon>Thermales</taxon>
        <taxon>Thermaceae</taxon>
        <taxon>Thermus</taxon>
    </lineage>
</organism>
<evidence type="ECO:0000259" key="2">
    <source>
        <dbReference type="Pfam" id="PF02129"/>
    </source>
</evidence>
<comment type="caution">
    <text evidence="3">The sequence shown here is derived from an EMBL/GenBank/DDBJ whole genome shotgun (WGS) entry which is preliminary data.</text>
</comment>
<gene>
    <name evidence="3" type="ORF">ETP66_01630</name>
</gene>
<keyword evidence="4" id="KW-1185">Reference proteome</keyword>
<dbReference type="AlphaFoldDB" id="A0A4Q9B6K9"/>
<evidence type="ECO:0000313" key="3">
    <source>
        <dbReference type="EMBL" id="TBH21337.1"/>
    </source>
</evidence>
<dbReference type="PANTHER" id="PTHR22946">
    <property type="entry name" value="DIENELACTONE HYDROLASE DOMAIN-CONTAINING PROTEIN-RELATED"/>
    <property type="match status" value="1"/>
</dbReference>
<dbReference type="SUPFAM" id="SSF53474">
    <property type="entry name" value="alpha/beta-Hydrolases"/>
    <property type="match status" value="1"/>
</dbReference>
<dbReference type="GO" id="GO:0052689">
    <property type="term" value="F:carboxylic ester hydrolase activity"/>
    <property type="evidence" value="ECO:0007669"/>
    <property type="project" value="UniProtKB-ARBA"/>
</dbReference>
<proteinExistence type="predicted"/>
<accession>A0A4Q9B6K9</accession>
<sequence>MERSWLVGLLGLALGILGLGGCGGTGSFPQGPESRLSPPGNLPARGAAYQSVTVPSFDGTSIAFTLFQPSLQAGEKAPLILHGHGFGGHRIRSPQDTSTDHPVIGEVVLRAWRSGYYVISFDQRGFGDSGGYVRVMDPDVEVRDVQALLDWAQANLRLAYRGDRPLIGTFGASYGGGFQLLTAARDPRIVAMVPMVTWYDLPYSLAPGNVVKTAWSSLLLLGGTLGSGGRMDPYLYENYIRGLLSGGLAPEARAFFHYRSLAYFCEHGGPYPTDALVIQGMRDTLFNLNEGSWIAHCLAQKGGDVRLLTVQGGHVLPYLQAPAGGVNCGPVGQEDPAEIVLAWFDEKLKGKAGRAAGIPRLCLSLDHEEALIAERLEVPRGGVEHEVPPTWLLPLQGLSGLGDAALRLLESLLRPVSSPLLPYLNPALGLLERGISSFTGALAGPAFVPLKTFHEEAILAGIPLFQLEVRGVLEVSNPVVFVGVGVWRSDGRMEIVDEQVYPLKGFGVHVGELVGVGARLTPGDTLGLVLFGLQEQFLLHGNRTPFTARVQGRVYLPYK</sequence>
<reference evidence="3 4" key="1">
    <citation type="submission" date="2019-02" db="EMBL/GenBank/DDBJ databases">
        <title>Thermus sp. a novel from hot spring.</title>
        <authorList>
            <person name="Zhao Z."/>
        </authorList>
    </citation>
    <scope>NUCLEOTIDE SEQUENCE [LARGE SCALE GENOMIC DNA]</scope>
    <source>
        <strain evidence="3 4">CFH 72773T</strain>
    </source>
</reference>